<feature type="domain" description="STAS" evidence="6">
    <location>
        <begin position="455"/>
        <end position="566"/>
    </location>
</feature>
<feature type="transmembrane region" description="Helical" evidence="5">
    <location>
        <begin position="367"/>
        <end position="395"/>
    </location>
</feature>
<dbReference type="EMBL" id="QJJS01000018">
    <property type="protein sequence ID" value="PXW93667.1"/>
    <property type="molecule type" value="Genomic_DNA"/>
</dbReference>
<dbReference type="Proteomes" id="UP000247811">
    <property type="component" value="Unassembled WGS sequence"/>
</dbReference>
<dbReference type="InterPro" id="IPR002645">
    <property type="entry name" value="STAS_dom"/>
</dbReference>
<feature type="transmembrane region" description="Helical" evidence="5">
    <location>
        <begin position="192"/>
        <end position="212"/>
    </location>
</feature>
<dbReference type="GO" id="GO:0055085">
    <property type="term" value="P:transmembrane transport"/>
    <property type="evidence" value="ECO:0007669"/>
    <property type="project" value="InterPro"/>
</dbReference>
<feature type="transmembrane region" description="Helical" evidence="5">
    <location>
        <begin position="415"/>
        <end position="446"/>
    </location>
</feature>
<keyword evidence="3 5" id="KW-1133">Transmembrane helix</keyword>
<evidence type="ECO:0000256" key="3">
    <source>
        <dbReference type="ARBA" id="ARBA00022989"/>
    </source>
</evidence>
<dbReference type="Pfam" id="PF01740">
    <property type="entry name" value="STAS"/>
    <property type="match status" value="1"/>
</dbReference>
<sequence length="578" mass="61572">MSSPPSSESSPVSLTDRLHRFRPRLLDTLDGYDKARFGADVGAGLTVGIVALPLAMAFAIASGVKPEQGIYTAIIAGFLISALGGSQVQIGGPAGAFIVIVYGIVERYGLANLLISTMMAGVLLMLMGWLKLGALVRYLPVSIVIGFTNGIAVLIALSQVRDLLGLDIDKLPADFFAQIGTLARHADSFNPWALLLGTLCVAGLSFWSTLFKSARFLPAALREGPPARAVQRIPAPIVALVSLTLLASLLGLPVETIGSRFGGIPQGLPAFALPEFTWSTAKQLLIPTLTIALLGAIESLLCARVADNMIEHRAHDPNQELMAQGVANLVAPLFGGIPATGTIARTVTNVRAGAASPVAGMVHALSLLLVILVAAPLAVHVPLAVLAGILLVVAWNMGEWREFAHLRHFNLTYRIVLVGTFLLTVIFDLTVAVEVGLILACVFFIWRMGQLFRVEPAALNRDDGVIVRRIYGALFFGAVDKIEALPEQMPEGSRVLILEASRLIAIDSSGLDALKGLHRQLQRRGVRLLLADLNEQPRSLMERAGFDHLLGQSPATDTLEEALRRARPEATTAGTVPA</sequence>
<organism evidence="7 8">
    <name type="scientific">Sphaerotilus hippei</name>
    <dbReference type="NCBI Taxonomy" id="744406"/>
    <lineage>
        <taxon>Bacteria</taxon>
        <taxon>Pseudomonadati</taxon>
        <taxon>Pseudomonadota</taxon>
        <taxon>Betaproteobacteria</taxon>
        <taxon>Burkholderiales</taxon>
        <taxon>Sphaerotilaceae</taxon>
        <taxon>Sphaerotilus</taxon>
    </lineage>
</organism>
<dbReference type="PROSITE" id="PS50801">
    <property type="entry name" value="STAS"/>
    <property type="match status" value="1"/>
</dbReference>
<dbReference type="GO" id="GO:0016020">
    <property type="term" value="C:membrane"/>
    <property type="evidence" value="ECO:0007669"/>
    <property type="project" value="UniProtKB-SubCell"/>
</dbReference>
<feature type="transmembrane region" description="Helical" evidence="5">
    <location>
        <begin position="41"/>
        <end position="61"/>
    </location>
</feature>
<dbReference type="InterPro" id="IPR011547">
    <property type="entry name" value="SLC26A/SulP_dom"/>
</dbReference>
<evidence type="ECO:0000256" key="1">
    <source>
        <dbReference type="ARBA" id="ARBA00004141"/>
    </source>
</evidence>
<proteinExistence type="predicted"/>
<comment type="subcellular location">
    <subcellularLocation>
        <location evidence="1">Membrane</location>
        <topology evidence="1">Multi-pass membrane protein</topology>
    </subcellularLocation>
</comment>
<feature type="transmembrane region" description="Helical" evidence="5">
    <location>
        <begin position="233"/>
        <end position="252"/>
    </location>
</feature>
<gene>
    <name evidence="7" type="ORF">C7444_11836</name>
</gene>
<feature type="transmembrane region" description="Helical" evidence="5">
    <location>
        <begin position="73"/>
        <end position="104"/>
    </location>
</feature>
<protein>
    <submittedName>
        <fullName evidence="7">SulP family sulfate permease</fullName>
    </submittedName>
</protein>
<dbReference type="InterPro" id="IPR036513">
    <property type="entry name" value="STAS_dom_sf"/>
</dbReference>
<evidence type="ECO:0000256" key="2">
    <source>
        <dbReference type="ARBA" id="ARBA00022692"/>
    </source>
</evidence>
<evidence type="ECO:0000313" key="7">
    <source>
        <dbReference type="EMBL" id="PXW93667.1"/>
    </source>
</evidence>
<dbReference type="InterPro" id="IPR001902">
    <property type="entry name" value="SLC26A/SulP_fam"/>
</dbReference>
<reference evidence="7 8" key="1">
    <citation type="submission" date="2018-05" db="EMBL/GenBank/DDBJ databases">
        <title>Genomic Encyclopedia of Type Strains, Phase IV (KMG-IV): sequencing the most valuable type-strain genomes for metagenomic binning, comparative biology and taxonomic classification.</title>
        <authorList>
            <person name="Goeker M."/>
        </authorList>
    </citation>
    <scope>NUCLEOTIDE SEQUENCE [LARGE SCALE GENOMIC DNA]</scope>
    <source>
        <strain evidence="7 8">DSM 566</strain>
    </source>
</reference>
<evidence type="ECO:0000256" key="5">
    <source>
        <dbReference type="SAM" id="Phobius"/>
    </source>
</evidence>
<dbReference type="SUPFAM" id="SSF52091">
    <property type="entry name" value="SpoIIaa-like"/>
    <property type="match status" value="1"/>
</dbReference>
<dbReference type="CDD" id="cd07042">
    <property type="entry name" value="STAS_SulP_like_sulfate_transporter"/>
    <property type="match status" value="1"/>
</dbReference>
<feature type="transmembrane region" description="Helical" evidence="5">
    <location>
        <begin position="110"/>
        <end position="130"/>
    </location>
</feature>
<dbReference type="PANTHER" id="PTHR11814">
    <property type="entry name" value="SULFATE TRANSPORTER"/>
    <property type="match status" value="1"/>
</dbReference>
<feature type="transmembrane region" description="Helical" evidence="5">
    <location>
        <begin position="137"/>
        <end position="157"/>
    </location>
</feature>
<name>A0A318GW84_9BURK</name>
<keyword evidence="2 5" id="KW-0812">Transmembrane</keyword>
<accession>A0A318GW84</accession>
<evidence type="ECO:0000313" key="8">
    <source>
        <dbReference type="Proteomes" id="UP000247811"/>
    </source>
</evidence>
<evidence type="ECO:0000256" key="4">
    <source>
        <dbReference type="ARBA" id="ARBA00023136"/>
    </source>
</evidence>
<keyword evidence="8" id="KW-1185">Reference proteome</keyword>
<dbReference type="Gene3D" id="3.30.750.24">
    <property type="entry name" value="STAS domain"/>
    <property type="match status" value="1"/>
</dbReference>
<dbReference type="Pfam" id="PF00916">
    <property type="entry name" value="Sulfate_transp"/>
    <property type="match status" value="1"/>
</dbReference>
<dbReference type="AlphaFoldDB" id="A0A318GW84"/>
<dbReference type="RefSeq" id="WP_245909601.1">
    <property type="nucleotide sequence ID" value="NZ_QJJS01000018.1"/>
</dbReference>
<evidence type="ECO:0000259" key="6">
    <source>
        <dbReference type="PROSITE" id="PS50801"/>
    </source>
</evidence>
<comment type="caution">
    <text evidence="7">The sequence shown here is derived from an EMBL/GenBank/DDBJ whole genome shotgun (WGS) entry which is preliminary data.</text>
</comment>
<keyword evidence="4 5" id="KW-0472">Membrane</keyword>
<feature type="transmembrane region" description="Helical" evidence="5">
    <location>
        <begin position="284"/>
        <end position="303"/>
    </location>
</feature>